<dbReference type="GO" id="GO:0004806">
    <property type="term" value="F:triacylglycerol lipase activity"/>
    <property type="evidence" value="ECO:0007669"/>
    <property type="project" value="InterPro"/>
</dbReference>
<dbReference type="InterPro" id="IPR005152">
    <property type="entry name" value="Lipase_secreted"/>
</dbReference>
<evidence type="ECO:0000313" key="2">
    <source>
        <dbReference type="EMBL" id="CAG9984871.1"/>
    </source>
</evidence>
<dbReference type="Gene3D" id="3.40.50.1820">
    <property type="entry name" value="alpha/beta hydrolase"/>
    <property type="match status" value="1"/>
</dbReference>
<dbReference type="Pfam" id="PF03583">
    <property type="entry name" value="LIP"/>
    <property type="match status" value="1"/>
</dbReference>
<dbReference type="InterPro" id="IPR029058">
    <property type="entry name" value="AB_hydrolase_fold"/>
</dbReference>
<keyword evidence="3" id="KW-1185">Reference proteome</keyword>
<dbReference type="PANTHER" id="PTHR34853:SF5">
    <property type="entry name" value="LIP-DOMAIN-CONTAINING PROTEIN-RELATED"/>
    <property type="match status" value="1"/>
</dbReference>
<dbReference type="Gene3D" id="1.10.260.130">
    <property type="match status" value="1"/>
</dbReference>
<dbReference type="AlphaFoldDB" id="A0A9N9UBN9"/>
<dbReference type="OrthoDB" id="2373480at2759"/>
<evidence type="ECO:0000313" key="3">
    <source>
        <dbReference type="Proteomes" id="UP000754883"/>
    </source>
</evidence>
<organism evidence="2 3">
    <name type="scientific">Clonostachys byssicola</name>
    <dbReference type="NCBI Taxonomy" id="160290"/>
    <lineage>
        <taxon>Eukaryota</taxon>
        <taxon>Fungi</taxon>
        <taxon>Dikarya</taxon>
        <taxon>Ascomycota</taxon>
        <taxon>Pezizomycotina</taxon>
        <taxon>Sordariomycetes</taxon>
        <taxon>Hypocreomycetidae</taxon>
        <taxon>Hypocreales</taxon>
        <taxon>Bionectriaceae</taxon>
        <taxon>Clonostachys</taxon>
    </lineage>
</organism>
<dbReference type="SUPFAM" id="SSF53474">
    <property type="entry name" value="alpha/beta-Hydrolases"/>
    <property type="match status" value="1"/>
</dbReference>
<comment type="caution">
    <text evidence="2">The sequence shown here is derived from an EMBL/GenBank/DDBJ whole genome shotgun (WGS) entry which is preliminary data.</text>
</comment>
<dbReference type="GO" id="GO:0016042">
    <property type="term" value="P:lipid catabolic process"/>
    <property type="evidence" value="ECO:0007669"/>
    <property type="project" value="InterPro"/>
</dbReference>
<accession>A0A9N9UBN9</accession>
<gene>
    <name evidence="2" type="ORF">CBYS24578_00006555</name>
</gene>
<dbReference type="PANTHER" id="PTHR34853">
    <property type="match status" value="1"/>
</dbReference>
<dbReference type="Proteomes" id="UP000754883">
    <property type="component" value="Unassembled WGS sequence"/>
</dbReference>
<proteinExistence type="predicted"/>
<protein>
    <submittedName>
        <fullName evidence="2">Uncharacterized protein</fullName>
    </submittedName>
</protein>
<evidence type="ECO:0000256" key="1">
    <source>
        <dbReference type="ARBA" id="ARBA00022801"/>
    </source>
</evidence>
<dbReference type="EMBL" id="CABFNO020001394">
    <property type="protein sequence ID" value="CAG9984871.1"/>
    <property type="molecule type" value="Genomic_DNA"/>
</dbReference>
<reference evidence="2" key="1">
    <citation type="submission" date="2021-10" db="EMBL/GenBank/DDBJ databases">
        <authorList>
            <person name="Piombo E."/>
        </authorList>
    </citation>
    <scope>NUCLEOTIDE SEQUENCE</scope>
</reference>
<name>A0A9N9UBN9_9HYPO</name>
<keyword evidence="1" id="KW-0378">Hydrolase</keyword>
<sequence length="430" mass="46576">MVTLNWLFGLPVVQPVMNDPTSGESIREDIQPLPPTEDPWYEAPPDLDTKRAGEILKIRLAPGNLTAIIGDSLGTAYNILYRTTDSAGRPSWAVTTLLIPSSIYFTPSGKAVMVSYQFAYNSANPDSSPSFALYGKLAEENKHLGLKSSTSLLDQLLSQGWIVNTPDFAGPMAAFGATAQAGHATLDSIRSVQNLARLTGEAEMSIVIWGYSGGTTATAAAAEMQPTYAPELKLEGAILGGMANDLAGSFDRLNEGPIAGTIIAILLGITAQFPEARAYLKSCLIPETRDEFLSVLETEASKSVLHFSGKNIYSFFKGGKKDLYAPTLVELYETQMKIGDRSTPAMPMFIYHAIGDQVCPVDKVDDIVSKWREDGAHILFERNTVGTHVSEIENGKPRAMAWLRQMFGESYETSTCTIRNVTVEVSVDGA</sequence>